<feature type="transmembrane region" description="Helical" evidence="1">
    <location>
        <begin position="83"/>
        <end position="101"/>
    </location>
</feature>
<comment type="caution">
    <text evidence="2">The sequence shown here is derived from an EMBL/GenBank/DDBJ whole genome shotgun (WGS) entry which is preliminary data.</text>
</comment>
<gene>
    <name evidence="2" type="ORF">F5X68DRAFT_207305</name>
</gene>
<evidence type="ECO:0000256" key="1">
    <source>
        <dbReference type="SAM" id="Phobius"/>
    </source>
</evidence>
<organism evidence="2 3">
    <name type="scientific">Plectosphaerella plurivora</name>
    <dbReference type="NCBI Taxonomy" id="936078"/>
    <lineage>
        <taxon>Eukaryota</taxon>
        <taxon>Fungi</taxon>
        <taxon>Dikarya</taxon>
        <taxon>Ascomycota</taxon>
        <taxon>Pezizomycotina</taxon>
        <taxon>Sordariomycetes</taxon>
        <taxon>Hypocreomycetidae</taxon>
        <taxon>Glomerellales</taxon>
        <taxon>Plectosphaerellaceae</taxon>
        <taxon>Plectosphaerella</taxon>
    </lineage>
</organism>
<keyword evidence="1" id="KW-1133">Transmembrane helix</keyword>
<proteinExistence type="predicted"/>
<accession>A0A9P8VDG9</accession>
<sequence length="132" mass="14200">MPLPTFRLTHLPVLLGGSALFFGGLWPLLGSAKSAMLEYGYPENVASIPETWSVFASGNGRTTSLGAVVLTFYARGQLAEADLVLAILSTWLGVVDFWVLMSVEGTSWSWIVFRLLSSWGLAAAGWAGMASW</sequence>
<feature type="transmembrane region" description="Helical" evidence="1">
    <location>
        <begin position="107"/>
        <end position="129"/>
    </location>
</feature>
<feature type="transmembrane region" description="Helical" evidence="1">
    <location>
        <begin position="12"/>
        <end position="29"/>
    </location>
</feature>
<protein>
    <submittedName>
        <fullName evidence="2">Uncharacterized protein</fullName>
    </submittedName>
</protein>
<keyword evidence="1" id="KW-0812">Transmembrane</keyword>
<dbReference type="EMBL" id="JAGSXJ010000011">
    <property type="protein sequence ID" value="KAH6687371.1"/>
    <property type="molecule type" value="Genomic_DNA"/>
</dbReference>
<evidence type="ECO:0000313" key="2">
    <source>
        <dbReference type="EMBL" id="KAH6687371.1"/>
    </source>
</evidence>
<dbReference type="OrthoDB" id="2989864at2759"/>
<evidence type="ECO:0000313" key="3">
    <source>
        <dbReference type="Proteomes" id="UP000770015"/>
    </source>
</evidence>
<name>A0A9P8VDG9_9PEZI</name>
<dbReference type="Proteomes" id="UP000770015">
    <property type="component" value="Unassembled WGS sequence"/>
</dbReference>
<dbReference type="AlphaFoldDB" id="A0A9P8VDG9"/>
<dbReference type="InterPro" id="IPR025363">
    <property type="entry name" value="DUF4267"/>
</dbReference>
<dbReference type="Pfam" id="PF14087">
    <property type="entry name" value="DUF4267"/>
    <property type="match status" value="1"/>
</dbReference>
<keyword evidence="3" id="KW-1185">Reference proteome</keyword>
<keyword evidence="1" id="KW-0472">Membrane</keyword>
<reference evidence="2" key="1">
    <citation type="journal article" date="2021" name="Nat. Commun.">
        <title>Genetic determinants of endophytism in the Arabidopsis root mycobiome.</title>
        <authorList>
            <person name="Mesny F."/>
            <person name="Miyauchi S."/>
            <person name="Thiergart T."/>
            <person name="Pickel B."/>
            <person name="Atanasova L."/>
            <person name="Karlsson M."/>
            <person name="Huettel B."/>
            <person name="Barry K.W."/>
            <person name="Haridas S."/>
            <person name="Chen C."/>
            <person name="Bauer D."/>
            <person name="Andreopoulos W."/>
            <person name="Pangilinan J."/>
            <person name="LaButti K."/>
            <person name="Riley R."/>
            <person name="Lipzen A."/>
            <person name="Clum A."/>
            <person name="Drula E."/>
            <person name="Henrissat B."/>
            <person name="Kohler A."/>
            <person name="Grigoriev I.V."/>
            <person name="Martin F.M."/>
            <person name="Hacquard S."/>
        </authorList>
    </citation>
    <scope>NUCLEOTIDE SEQUENCE</scope>
    <source>
        <strain evidence="2">MPI-SDFR-AT-0117</strain>
    </source>
</reference>